<feature type="compositionally biased region" description="Basic and acidic residues" evidence="1">
    <location>
        <begin position="284"/>
        <end position="295"/>
    </location>
</feature>
<accession>A9U584</accession>
<reference evidence="2" key="1">
    <citation type="journal article" date="2008" name="Science">
        <title>The Physcomitrella genome reveals evolutionary insights into the conquest of land by plants.</title>
        <authorList>
            <person name="Rensing S."/>
            <person name="Lang D."/>
            <person name="Zimmer A."/>
            <person name="Terry A."/>
            <person name="Salamov A."/>
            <person name="Shapiro H."/>
            <person name="Nishiyama T."/>
            <person name="Perroud P.-F."/>
            <person name="Lindquist E."/>
            <person name="Kamisugi Y."/>
            <person name="Tanahashi T."/>
            <person name="Sakakibara K."/>
            <person name="Fujita T."/>
            <person name="Oishi K."/>
            <person name="Shin-I T."/>
            <person name="Kuroki Y."/>
            <person name="Toyoda A."/>
            <person name="Suzuki Y."/>
            <person name="Hashimoto A."/>
            <person name="Yamaguchi K."/>
            <person name="Sugano A."/>
            <person name="Kohara Y."/>
            <person name="Fujiyama A."/>
            <person name="Anterola A."/>
            <person name="Aoki S."/>
            <person name="Ashton N."/>
            <person name="Barbazuk W.B."/>
            <person name="Barker E."/>
            <person name="Bennetzen J."/>
            <person name="Bezanilla M."/>
            <person name="Blankenship R."/>
            <person name="Cho S.H."/>
            <person name="Dutcher S."/>
            <person name="Estelle M."/>
            <person name="Fawcett J.A."/>
            <person name="Gundlach H."/>
            <person name="Hanada K."/>
            <person name="Heyl A."/>
            <person name="Hicks K.A."/>
            <person name="Hugh J."/>
            <person name="Lohr M."/>
            <person name="Mayer K."/>
            <person name="Melkozernov A."/>
            <person name="Murata T."/>
            <person name="Nelson D."/>
            <person name="Pils B."/>
            <person name="Prigge M."/>
            <person name="Reiss B."/>
            <person name="Renner T."/>
            <person name="Rombauts S."/>
            <person name="Rushton P."/>
            <person name="Sanderfoot A."/>
            <person name="Schween G."/>
            <person name="Shiu S.-H."/>
            <person name="Stueber K."/>
            <person name="Theodoulou F.L."/>
            <person name="Tu H."/>
            <person name="Van de Peer Y."/>
            <person name="Verrier P.J."/>
            <person name="Waters E."/>
            <person name="Wood A."/>
            <person name="Yang L."/>
            <person name="Cove D."/>
            <person name="Cuming A."/>
            <person name="Hasebe M."/>
            <person name="Lucas S."/>
            <person name="Mishler D.B."/>
            <person name="Reski R."/>
            <person name="Grigoriev I."/>
            <person name="Quatrano R.S."/>
            <person name="Boore J.L."/>
        </authorList>
    </citation>
    <scope>NUCLEOTIDE SEQUENCE [LARGE SCALE GENOMIC DNA]</scope>
</reference>
<feature type="compositionally biased region" description="Basic and acidic residues" evidence="1">
    <location>
        <begin position="1"/>
        <end position="11"/>
    </location>
</feature>
<name>A9U584_PHYPA</name>
<feature type="region of interest" description="Disordered" evidence="1">
    <location>
        <begin position="1"/>
        <end position="150"/>
    </location>
</feature>
<organism>
    <name type="scientific">Physcomitrium patens</name>
    <name type="common">Spreading-leaved earth moss</name>
    <name type="synonym">Physcomitrella patens</name>
    <dbReference type="NCBI Taxonomy" id="3218"/>
    <lineage>
        <taxon>Eukaryota</taxon>
        <taxon>Viridiplantae</taxon>
        <taxon>Streptophyta</taxon>
        <taxon>Embryophyta</taxon>
        <taxon>Bryophyta</taxon>
        <taxon>Bryophytina</taxon>
        <taxon>Bryopsida</taxon>
        <taxon>Funariidae</taxon>
        <taxon>Funariales</taxon>
        <taxon>Funariaceae</taxon>
        <taxon>Physcomitrium</taxon>
    </lineage>
</organism>
<feature type="region of interest" description="Disordered" evidence="1">
    <location>
        <begin position="193"/>
        <end position="232"/>
    </location>
</feature>
<feature type="region of interest" description="Disordered" evidence="1">
    <location>
        <begin position="247"/>
        <end position="341"/>
    </location>
</feature>
<feature type="compositionally biased region" description="Low complexity" evidence="1">
    <location>
        <begin position="249"/>
        <end position="259"/>
    </location>
</feature>
<feature type="non-terminal residue" evidence="2">
    <location>
        <position position="341"/>
    </location>
</feature>
<feature type="compositionally biased region" description="Low complexity" evidence="1">
    <location>
        <begin position="309"/>
        <end position="319"/>
    </location>
</feature>
<proteinExistence type="predicted"/>
<feature type="compositionally biased region" description="Low complexity" evidence="1">
    <location>
        <begin position="102"/>
        <end position="111"/>
    </location>
</feature>
<dbReference type="AlphaFoldDB" id="A9U584"/>
<sequence>MGRLGHADQGHQGRYRHHRAARQQELRPVAGPTGGREGQPRGRCDLPGRDLRHPGAERRRGRRLQARQLGPDSRRPQGPQGRVGDHPLGHAGLHGQQGGAGRQARAAVLGRPAQARIQGPGGLPGSGLGLRGLCGRRGREPGHGRHTGQLPAGHRLLQKAAEERAHRAQADLVCAPAVGRDRHPAGLRLQRLPRPLQGQGRRGLRDPQGRHRGHALCDEPGEQGAAHGQRQEGAGLCAVRQGPVHLGQRLPAPGARRGPAQGGGRPFPARQRPAADAGPVAGRDPGHAADRRGDGHCAGAPPLHGARPAAVAADAAAVVSGRDHRLFHHPAGRAPGRAERS</sequence>
<evidence type="ECO:0000256" key="1">
    <source>
        <dbReference type="SAM" id="MobiDB-lite"/>
    </source>
</evidence>
<feature type="compositionally biased region" description="Basic and acidic residues" evidence="1">
    <location>
        <begin position="38"/>
        <end position="58"/>
    </location>
</feature>
<protein>
    <submittedName>
        <fullName evidence="2">Predicted protein</fullName>
    </submittedName>
</protein>
<evidence type="ECO:0000313" key="2">
    <source>
        <dbReference type="EMBL" id="EDQ49169.1"/>
    </source>
</evidence>
<gene>
    <name evidence="2" type="ORF">PHYPADRAFT_102499</name>
</gene>
<feature type="compositionally biased region" description="Gly residues" evidence="1">
    <location>
        <begin position="119"/>
        <end position="132"/>
    </location>
</feature>
<dbReference type="EMBL" id="DS545449">
    <property type="protein sequence ID" value="EDQ49169.1"/>
    <property type="molecule type" value="Genomic_DNA"/>
</dbReference>